<dbReference type="PANTHER" id="PTHR43680">
    <property type="entry name" value="NITRATE REDUCTASE MOLYBDENUM COFACTOR ASSEMBLY CHAPERONE"/>
    <property type="match status" value="1"/>
</dbReference>
<name>Q5NYZ6_AROAE</name>
<dbReference type="eggNOG" id="COG2180">
    <property type="taxonomic scope" value="Bacteria"/>
</dbReference>
<keyword evidence="1" id="KW-0534">Nitrate assimilation</keyword>
<dbReference type="InterPro" id="IPR020945">
    <property type="entry name" value="DMSO/NO3_reduct_chaperone"/>
</dbReference>
<dbReference type="Gene3D" id="1.10.3480.10">
    <property type="entry name" value="TorD-like"/>
    <property type="match status" value="1"/>
</dbReference>
<organism evidence="2 3">
    <name type="scientific">Aromatoleum aromaticum (strain DSM 19018 / LMG 30748 / EbN1)</name>
    <name type="common">Azoarcus sp. (strain EbN1)</name>
    <dbReference type="NCBI Taxonomy" id="76114"/>
    <lineage>
        <taxon>Bacteria</taxon>
        <taxon>Pseudomonadati</taxon>
        <taxon>Pseudomonadota</taxon>
        <taxon>Betaproteobacteria</taxon>
        <taxon>Rhodocyclales</taxon>
        <taxon>Rhodocyclaceae</taxon>
        <taxon>Aromatoleum</taxon>
    </lineage>
</organism>
<dbReference type="STRING" id="76114.ebA6283"/>
<keyword evidence="3" id="KW-1185">Reference proteome</keyword>
<dbReference type="GO" id="GO:0016491">
    <property type="term" value="F:oxidoreductase activity"/>
    <property type="evidence" value="ECO:0007669"/>
    <property type="project" value="UniProtKB-KW"/>
</dbReference>
<evidence type="ECO:0000313" key="3">
    <source>
        <dbReference type="Proteomes" id="UP000006552"/>
    </source>
</evidence>
<protein>
    <submittedName>
        <fullName evidence="2">Chaperone</fullName>
        <ecNumber evidence="2">1.7.99.4</ecNumber>
    </submittedName>
</protein>
<dbReference type="AlphaFoldDB" id="Q5NYZ6"/>
<evidence type="ECO:0000313" key="2">
    <source>
        <dbReference type="EMBL" id="CAI09718.1"/>
    </source>
</evidence>
<dbReference type="EMBL" id="CR555306">
    <property type="protein sequence ID" value="CAI09718.1"/>
    <property type="molecule type" value="Genomic_DNA"/>
</dbReference>
<evidence type="ECO:0000256" key="1">
    <source>
        <dbReference type="ARBA" id="ARBA00023063"/>
    </source>
</evidence>
<reference evidence="2 3" key="1">
    <citation type="journal article" date="2005" name="Arch. Microbiol.">
        <title>The genome sequence of an anaerobic aromatic-degrading denitrifying bacterium, strain EbN1.</title>
        <authorList>
            <person name="Rabus R."/>
            <person name="Kube M."/>
            <person name="Heider J."/>
            <person name="Beck A."/>
            <person name="Heitmann K."/>
            <person name="Widdel F."/>
            <person name="Reinhardt R."/>
        </authorList>
    </citation>
    <scope>NUCLEOTIDE SEQUENCE [LARGE SCALE GENOMIC DNA]</scope>
    <source>
        <strain evidence="2 3">EbN1</strain>
    </source>
</reference>
<dbReference type="PANTHER" id="PTHR43680:SF2">
    <property type="entry name" value="NITRATE REDUCTASE MOLYBDENUM COFACTOR ASSEMBLY CHAPERONE NARJ"/>
    <property type="match status" value="1"/>
</dbReference>
<dbReference type="InterPro" id="IPR003765">
    <property type="entry name" value="NO3_reductase_chaperone_NarJ"/>
</dbReference>
<dbReference type="GO" id="GO:0051131">
    <property type="term" value="P:chaperone-mediated protein complex assembly"/>
    <property type="evidence" value="ECO:0007669"/>
    <property type="project" value="InterPro"/>
</dbReference>
<dbReference type="HOGENOM" id="CLU_084469_0_2_4"/>
<accession>Q5NYZ6</accession>
<dbReference type="NCBIfam" id="TIGR00684">
    <property type="entry name" value="narJ"/>
    <property type="match status" value="1"/>
</dbReference>
<keyword evidence="2" id="KW-0560">Oxidoreductase</keyword>
<sequence>MMKIFRLLSALLDYPNDEFLAALREMTGNDARAFVVGLDEENVLSADEAGQVAEFITAMLATESLELQGNYVQCFDLTAEHSLHLTHHLFGEEKTRGPALIDLGEFYRSYGLKVDEKELPDYLPVMLEFVSTIELDEARVFLADVAKVLKVLADNLEKSGSGHAKLVRIIEKQGSLARLAA</sequence>
<dbReference type="EC" id="1.7.99.4" evidence="2"/>
<dbReference type="GO" id="GO:0051082">
    <property type="term" value="F:unfolded protein binding"/>
    <property type="evidence" value="ECO:0007669"/>
    <property type="project" value="InterPro"/>
</dbReference>
<dbReference type="GO" id="GO:0042128">
    <property type="term" value="P:nitrate assimilation"/>
    <property type="evidence" value="ECO:0007669"/>
    <property type="project" value="UniProtKB-KW"/>
</dbReference>
<dbReference type="GO" id="GO:0016530">
    <property type="term" value="F:metallochaperone activity"/>
    <property type="evidence" value="ECO:0007669"/>
    <property type="project" value="TreeGrafter"/>
</dbReference>
<proteinExistence type="predicted"/>
<dbReference type="KEGG" id="eba:ebA6283"/>
<dbReference type="Pfam" id="PF02613">
    <property type="entry name" value="Nitrate_red_del"/>
    <property type="match status" value="1"/>
</dbReference>
<dbReference type="SUPFAM" id="SSF89155">
    <property type="entry name" value="TorD-like"/>
    <property type="match status" value="1"/>
</dbReference>
<dbReference type="Proteomes" id="UP000006552">
    <property type="component" value="Chromosome"/>
</dbReference>
<dbReference type="InterPro" id="IPR036411">
    <property type="entry name" value="TorD-like_sf"/>
</dbReference>
<gene>
    <name evidence="2" type="primary">narJ</name>
    <name evidence="2" type="ORF">ebA6283</name>
</gene>